<accession>A0A835AN86</accession>
<protein>
    <recommendedName>
        <fullName evidence="5">Inactive shikimate kinase like 1, chloroplastic</fullName>
    </recommendedName>
</protein>
<dbReference type="Gene3D" id="3.40.50.300">
    <property type="entry name" value="P-loop containing nucleotide triphosphate hydrolases"/>
    <property type="match status" value="1"/>
</dbReference>
<keyword evidence="4" id="KW-1185">Reference proteome</keyword>
<dbReference type="Proteomes" id="UP000636709">
    <property type="component" value="Unassembled WGS sequence"/>
</dbReference>
<evidence type="ECO:0000256" key="2">
    <source>
        <dbReference type="ARBA" id="ARBA00006997"/>
    </source>
</evidence>
<dbReference type="InterPro" id="IPR031322">
    <property type="entry name" value="Shikimate/glucono_kinase"/>
</dbReference>
<dbReference type="Pfam" id="PF01202">
    <property type="entry name" value="SKI"/>
    <property type="match status" value="1"/>
</dbReference>
<comment type="subcellular location">
    <subcellularLocation>
        <location evidence="1">Plastid</location>
        <location evidence="1">Chloroplast</location>
    </subcellularLocation>
</comment>
<proteinExistence type="inferred from homology"/>
<dbReference type="PANTHER" id="PTHR21087:SF4">
    <property type="entry name" value="INACTIVE SHIKIMATE KINASE LIKE 1, CHLOROPLASTIC-RELATED"/>
    <property type="match status" value="1"/>
</dbReference>
<dbReference type="FunFam" id="3.40.50.300:FF:001033">
    <property type="entry name" value="Shikimate kinase 2, chloroplastic"/>
    <property type="match status" value="1"/>
</dbReference>
<evidence type="ECO:0000256" key="1">
    <source>
        <dbReference type="ARBA" id="ARBA00004229"/>
    </source>
</evidence>
<dbReference type="InterPro" id="IPR027417">
    <property type="entry name" value="P-loop_NTPase"/>
</dbReference>
<dbReference type="GO" id="GO:0005829">
    <property type="term" value="C:cytosol"/>
    <property type="evidence" value="ECO:0007669"/>
    <property type="project" value="TreeGrafter"/>
</dbReference>
<reference evidence="3" key="1">
    <citation type="submission" date="2020-07" db="EMBL/GenBank/DDBJ databases">
        <title>Genome sequence and genetic diversity analysis of an under-domesticated orphan crop, white fonio (Digitaria exilis).</title>
        <authorList>
            <person name="Bennetzen J.L."/>
            <person name="Chen S."/>
            <person name="Ma X."/>
            <person name="Wang X."/>
            <person name="Yssel A.E.J."/>
            <person name="Chaluvadi S.R."/>
            <person name="Johnson M."/>
            <person name="Gangashetty P."/>
            <person name="Hamidou F."/>
            <person name="Sanogo M.D."/>
            <person name="Zwaenepoel A."/>
            <person name="Wallace J."/>
            <person name="Van De Peer Y."/>
            <person name="Van Deynze A."/>
        </authorList>
    </citation>
    <scope>NUCLEOTIDE SEQUENCE</scope>
    <source>
        <tissue evidence="3">Leaves</tissue>
    </source>
</reference>
<evidence type="ECO:0008006" key="5">
    <source>
        <dbReference type="Google" id="ProtNLM"/>
    </source>
</evidence>
<name>A0A835AN86_9POAL</name>
<comment type="caution">
    <text evidence="3">The sequence shown here is derived from an EMBL/GenBank/DDBJ whole genome shotgun (WGS) entry which is preliminary data.</text>
</comment>
<dbReference type="EMBL" id="JACEFO010002299">
    <property type="protein sequence ID" value="KAF8667565.1"/>
    <property type="molecule type" value="Genomic_DNA"/>
</dbReference>
<dbReference type="OrthoDB" id="197068at2759"/>
<evidence type="ECO:0000313" key="3">
    <source>
        <dbReference type="EMBL" id="KAF8667565.1"/>
    </source>
</evidence>
<comment type="similarity">
    <text evidence="2">Belongs to the shikimate kinase family.</text>
</comment>
<organism evidence="3 4">
    <name type="scientific">Digitaria exilis</name>
    <dbReference type="NCBI Taxonomy" id="1010633"/>
    <lineage>
        <taxon>Eukaryota</taxon>
        <taxon>Viridiplantae</taxon>
        <taxon>Streptophyta</taxon>
        <taxon>Embryophyta</taxon>
        <taxon>Tracheophyta</taxon>
        <taxon>Spermatophyta</taxon>
        <taxon>Magnoliopsida</taxon>
        <taxon>Liliopsida</taxon>
        <taxon>Poales</taxon>
        <taxon>Poaceae</taxon>
        <taxon>PACMAD clade</taxon>
        <taxon>Panicoideae</taxon>
        <taxon>Panicodae</taxon>
        <taxon>Paniceae</taxon>
        <taxon>Anthephorinae</taxon>
        <taxon>Digitaria</taxon>
    </lineage>
</organism>
<sequence>MAMRAAPAAATCFFSSPTTVSPRRFSSAMPPASLSAGRCVRLRRLRAFPSTSAALRPLFLFFFSFVFRFLNEQYIPPHSFFLGFIAGSELPLEELNPSVDLLRKTAEAVGDFRKTPIYIVGMLLHFPLGQQDADINWIIPSCIGTDCTAKRNIGKLLANSIIYRYLCSEELLEDVLGGKDALRAFKESDEKGYLEVETEGLKQLTSMGSLVLCCGDGAVMNSTNLGLLRHGVSIWIDVPLEMAANDMLKSTGTQAATDPDSFSQAMSKLRQQYDDLKERYGISDITVSVKNVASQLGYSSVDSVTLEDMVLEIVRQIERLIRTKAMMEAAGKPF</sequence>
<evidence type="ECO:0000313" key="4">
    <source>
        <dbReference type="Proteomes" id="UP000636709"/>
    </source>
</evidence>
<dbReference type="GO" id="GO:0009507">
    <property type="term" value="C:chloroplast"/>
    <property type="evidence" value="ECO:0007669"/>
    <property type="project" value="UniProtKB-SubCell"/>
</dbReference>
<gene>
    <name evidence="3" type="ORF">HU200_052767</name>
</gene>
<dbReference type="AlphaFoldDB" id="A0A835AN86"/>
<dbReference type="PANTHER" id="PTHR21087">
    <property type="entry name" value="SHIKIMATE KINASE"/>
    <property type="match status" value="1"/>
</dbReference>